<feature type="transmembrane region" description="Helical" evidence="1">
    <location>
        <begin position="160"/>
        <end position="179"/>
    </location>
</feature>
<dbReference type="RefSeq" id="WP_168524191.1">
    <property type="nucleotide sequence ID" value="NZ_CALYLA010000025.1"/>
</dbReference>
<evidence type="ECO:0000256" key="1">
    <source>
        <dbReference type="SAM" id="Phobius"/>
    </source>
</evidence>
<gene>
    <name evidence="2" type="ORF">VAE063_1000019</name>
</gene>
<evidence type="ECO:0000313" key="3">
    <source>
        <dbReference type="Proteomes" id="UP001152658"/>
    </source>
</evidence>
<comment type="caution">
    <text evidence="2">The sequence shown here is derived from an EMBL/GenBank/DDBJ whole genome shotgun (WGS) entry which is preliminary data.</text>
</comment>
<keyword evidence="1" id="KW-1133">Transmembrane helix</keyword>
<dbReference type="Proteomes" id="UP001152658">
    <property type="component" value="Unassembled WGS sequence"/>
</dbReference>
<feature type="transmembrane region" description="Helical" evidence="1">
    <location>
        <begin position="20"/>
        <end position="44"/>
    </location>
</feature>
<protein>
    <submittedName>
        <fullName evidence="2">Uncharacterized protein</fullName>
    </submittedName>
</protein>
<feature type="transmembrane region" description="Helical" evidence="1">
    <location>
        <begin position="81"/>
        <end position="98"/>
    </location>
</feature>
<dbReference type="EMBL" id="CALYLK010000001">
    <property type="protein sequence ID" value="CAH8188054.1"/>
    <property type="molecule type" value="Genomic_DNA"/>
</dbReference>
<keyword evidence="3" id="KW-1185">Reference proteome</keyword>
<keyword evidence="1" id="KW-0472">Membrane</keyword>
<reference evidence="2" key="1">
    <citation type="submission" date="2022-06" db="EMBL/GenBank/DDBJ databases">
        <authorList>
            <person name="Goudenege D."/>
            <person name="Le Roux F."/>
        </authorList>
    </citation>
    <scope>NUCLEOTIDE SEQUENCE</scope>
    <source>
        <strain evidence="2">12-063</strain>
    </source>
</reference>
<sequence>MALIDDIKSAKDLWKNGTILTRVFIVVSTFLATGAIASLSDVVFAWKGFILDGVNFYRNFIVQPLLQLAEIFSLEISSMEVNFLILTGIFMSAIYRKVWVTSEIGMRVTSGAVMLIGFCFLAYLVGNSDGLQENISVLYVYLGICLIYPVLRGFSKHERIAYYLPIATAITLNFIVAAINSGLTR</sequence>
<name>A0ABN8TIL8_9VIBR</name>
<evidence type="ECO:0000313" key="2">
    <source>
        <dbReference type="EMBL" id="CAH8188054.1"/>
    </source>
</evidence>
<organism evidence="2 3">
    <name type="scientific">Vibrio aestuarianus</name>
    <dbReference type="NCBI Taxonomy" id="28171"/>
    <lineage>
        <taxon>Bacteria</taxon>
        <taxon>Pseudomonadati</taxon>
        <taxon>Pseudomonadota</taxon>
        <taxon>Gammaproteobacteria</taxon>
        <taxon>Vibrionales</taxon>
        <taxon>Vibrionaceae</taxon>
        <taxon>Vibrio</taxon>
    </lineage>
</organism>
<proteinExistence type="predicted"/>
<feature type="transmembrane region" description="Helical" evidence="1">
    <location>
        <begin position="104"/>
        <end position="125"/>
    </location>
</feature>
<keyword evidence="1" id="KW-0812">Transmembrane</keyword>
<feature type="transmembrane region" description="Helical" evidence="1">
    <location>
        <begin position="137"/>
        <end position="154"/>
    </location>
</feature>
<accession>A0ABN8TIL8</accession>